<dbReference type="PANTHER" id="PTHR47020">
    <property type="entry name" value="HILLARIN"/>
    <property type="match status" value="1"/>
</dbReference>
<reference evidence="2" key="2">
    <citation type="submission" date="2020-11" db="EMBL/GenBank/DDBJ databases">
        <authorList>
            <person name="McCartney M.A."/>
            <person name="Auch B."/>
            <person name="Kono T."/>
            <person name="Mallez S."/>
            <person name="Becker A."/>
            <person name="Gohl D.M."/>
            <person name="Silverstein K.A.T."/>
            <person name="Koren S."/>
            <person name="Bechman K.B."/>
            <person name="Herman A."/>
            <person name="Abrahante J.E."/>
            <person name="Garbe J."/>
        </authorList>
    </citation>
    <scope>NUCLEOTIDE SEQUENCE</scope>
    <source>
        <strain evidence="2">Duluth1</strain>
        <tissue evidence="2">Whole animal</tissue>
    </source>
</reference>
<organism evidence="2 3">
    <name type="scientific">Dreissena polymorpha</name>
    <name type="common">Zebra mussel</name>
    <name type="synonym">Mytilus polymorpha</name>
    <dbReference type="NCBI Taxonomy" id="45954"/>
    <lineage>
        <taxon>Eukaryota</taxon>
        <taxon>Metazoa</taxon>
        <taxon>Spiralia</taxon>
        <taxon>Lophotrochozoa</taxon>
        <taxon>Mollusca</taxon>
        <taxon>Bivalvia</taxon>
        <taxon>Autobranchia</taxon>
        <taxon>Heteroconchia</taxon>
        <taxon>Euheterodonta</taxon>
        <taxon>Imparidentia</taxon>
        <taxon>Neoheterodontei</taxon>
        <taxon>Myida</taxon>
        <taxon>Dreissenoidea</taxon>
        <taxon>Dreissenidae</taxon>
        <taxon>Dreissena</taxon>
    </lineage>
</organism>
<feature type="region of interest" description="Disordered" evidence="1">
    <location>
        <begin position="796"/>
        <end position="844"/>
    </location>
</feature>
<sequence length="1280" mass="142468">MGSGISTLCTGKRSVFIANSVRKLPTIREDDVDSDFDVEHDLEINPTAGKLHPAESRDSGIGENDVPNGYFIQRHNSSGFLKTSPDSSPETNNNDNDTDEEHHVRVSRPHSCRLGHRGHRGQSANSKNVHRAELSESQIRNLVRSARNQTSRGAHIIENTAFDLSDDNLSINSASSMSPDRRQTQGRPKSSRRRSKGRKKRTSGAVDDIDSSTDTDGVSDTDMLSIPDETAPFSSRGEGAVVTPQRRGWVRNDDFTDVMITTSVTPRVGTSTDTYRVVSGTFSDVDVNLAKKASERSISSIILTPLEGTCTPTNSECFDVSGSPTELCYNHCEGNLEDLVSSLVSAIERLWSRDLVTSSDFEHVMKGLRYQLVAMAMGHMCRQATPRIEVKGEQTNIFTDETWRVQIRLRAEDEEIIETSERTLALHLCNKGRQLTREDISILLAEHLKSIENLQQVQDAFRHQDQTESLYSSCKTARESASETRKLLNRRPQSASKLRKLNSDSTATSDTLTIPLRTNINNNRVELPPIAPNDKSKGPYSKTLTSKRKIKAVSVTRKSNSTNENCEALRVVSPEVDSVINNHDENLPNELTEIESEDIALFEELKEAFRLLWPALTLVTVQALVAEYRRREAILILRVVEHAHSRSKLDETATRETKAASDTSLHTGNTTGSASTMGQQHSIDDNSHCHEKTLRKLDEEFLKGFDKDKADVTVDAFVEALTDHMKKTRLIRVQSLNLREDGTDWDGDQRSNSCTGFSVNNAANHTLKRQHSFCGAVAKNNTFGAHGGSRQNSFVQSLPASRQNSYCRTRSRGSTGSSYTYSTTSSGVSSAVHSDGHDSNGSKRAISRELSYGLLTDFEDIDEREEEAKTARENLTARVSAADKVRPPSGRRSNGSRAASGQSYERERRRGQTQTHGLGLAAVETVQTPGLRKIEEDAMPKVEELGSKMTVRSRPDSGIAVSMSSASYSSSEHNKERDLDEPSITTSCQEMVETVSKVLPDHHNDLKSLVAAITKGLNSTNAKAQALYCWLTSQKPVSFENATHKSSSPSGKLKQLHEKKLAYQSMYMDMLKIAGLKCEKVEGYVKSTDYLPGNTVQSPKFQHTWVAIAMDGHYLLADPQYGAQGDRFSQQHYFGTSPDELILSHFPKDKKWLLMNQPATIDVFEGTVKTWPAMFNFSIRPLNMKSVIRTYDGKLSITVLLQNVAVNPQLEYAGPGPEIDSDTLEEKIDHEIRDVDNAETYHVTLPQEGNYYFTVFAHVLEDEIDVPVFQYRIEYSDELL</sequence>
<comment type="caution">
    <text evidence="2">The sequence shown here is derived from an EMBL/GenBank/DDBJ whole genome shotgun (WGS) entry which is preliminary data.</text>
</comment>
<feature type="compositionally biased region" description="Basic residues" evidence="1">
    <location>
        <begin position="105"/>
        <end position="120"/>
    </location>
</feature>
<feature type="region of interest" description="Disordered" evidence="1">
    <location>
        <begin position="44"/>
        <end position="137"/>
    </location>
</feature>
<evidence type="ECO:0008006" key="4">
    <source>
        <dbReference type="Google" id="ProtNLM"/>
    </source>
</evidence>
<feature type="compositionally biased region" description="Acidic residues" evidence="1">
    <location>
        <begin position="207"/>
        <end position="219"/>
    </location>
</feature>
<feature type="compositionally biased region" description="Low complexity" evidence="1">
    <location>
        <begin position="805"/>
        <end position="830"/>
    </location>
</feature>
<dbReference type="InterPro" id="IPR053041">
    <property type="entry name" value="Transglut-like_Superfamily_Mod"/>
</dbReference>
<dbReference type="Proteomes" id="UP000828390">
    <property type="component" value="Unassembled WGS sequence"/>
</dbReference>
<keyword evidence="3" id="KW-1185">Reference proteome</keyword>
<dbReference type="EMBL" id="JAIWYP010000005">
    <property type="protein sequence ID" value="KAH3819748.1"/>
    <property type="molecule type" value="Genomic_DNA"/>
</dbReference>
<feature type="region of interest" description="Disordered" evidence="1">
    <location>
        <begin position="949"/>
        <end position="981"/>
    </location>
</feature>
<dbReference type="AlphaFoldDB" id="A0A9D4GQ67"/>
<feature type="compositionally biased region" description="Basic residues" evidence="1">
    <location>
        <begin position="189"/>
        <end position="202"/>
    </location>
</feature>
<feature type="compositionally biased region" description="Polar residues" evidence="1">
    <location>
        <begin position="167"/>
        <end position="178"/>
    </location>
</feature>
<proteinExistence type="predicted"/>
<feature type="compositionally biased region" description="Polar residues" evidence="1">
    <location>
        <begin position="660"/>
        <end position="681"/>
    </location>
</feature>
<feature type="region of interest" description="Disordered" evidence="1">
    <location>
        <begin position="491"/>
        <end position="510"/>
    </location>
</feature>
<evidence type="ECO:0000256" key="1">
    <source>
        <dbReference type="SAM" id="MobiDB-lite"/>
    </source>
</evidence>
<feature type="region of interest" description="Disordered" evidence="1">
    <location>
        <begin position="647"/>
        <end position="685"/>
    </location>
</feature>
<evidence type="ECO:0000313" key="2">
    <source>
        <dbReference type="EMBL" id="KAH3819748.1"/>
    </source>
</evidence>
<accession>A0A9D4GQ67</accession>
<feature type="region of interest" description="Disordered" evidence="1">
    <location>
        <begin position="865"/>
        <end position="915"/>
    </location>
</feature>
<dbReference type="PANTHER" id="PTHR47020:SF1">
    <property type="entry name" value="HILLARIN"/>
    <property type="match status" value="1"/>
</dbReference>
<feature type="compositionally biased region" description="Low complexity" evidence="1">
    <location>
        <begin position="962"/>
        <end position="971"/>
    </location>
</feature>
<dbReference type="OrthoDB" id="6129702at2759"/>
<protein>
    <recommendedName>
        <fullName evidence="4">Kyphoscoliosis peptidase</fullName>
    </recommendedName>
</protein>
<reference evidence="2" key="1">
    <citation type="journal article" date="2019" name="bioRxiv">
        <title>The Genome of the Zebra Mussel, Dreissena polymorpha: A Resource for Invasive Species Research.</title>
        <authorList>
            <person name="McCartney M.A."/>
            <person name="Auch B."/>
            <person name="Kono T."/>
            <person name="Mallez S."/>
            <person name="Zhang Y."/>
            <person name="Obille A."/>
            <person name="Becker A."/>
            <person name="Abrahante J.E."/>
            <person name="Garbe J."/>
            <person name="Badalamenti J.P."/>
            <person name="Herman A."/>
            <person name="Mangelson H."/>
            <person name="Liachko I."/>
            <person name="Sullivan S."/>
            <person name="Sone E.D."/>
            <person name="Koren S."/>
            <person name="Silverstein K.A.T."/>
            <person name="Beckman K.B."/>
            <person name="Gohl D.M."/>
        </authorList>
    </citation>
    <scope>NUCLEOTIDE SEQUENCE</scope>
    <source>
        <strain evidence="2">Duluth1</strain>
        <tissue evidence="2">Whole animal</tissue>
    </source>
</reference>
<feature type="region of interest" description="Disordered" evidence="1">
    <location>
        <begin position="167"/>
        <end position="242"/>
    </location>
</feature>
<feature type="compositionally biased region" description="Low complexity" evidence="1">
    <location>
        <begin position="83"/>
        <end position="95"/>
    </location>
</feature>
<dbReference type="Gene3D" id="3.10.620.30">
    <property type="match status" value="1"/>
</dbReference>
<feature type="compositionally biased region" description="Basic and acidic residues" evidence="1">
    <location>
        <begin position="647"/>
        <end position="659"/>
    </location>
</feature>
<feature type="region of interest" description="Disordered" evidence="1">
    <location>
        <begin position="524"/>
        <end position="543"/>
    </location>
</feature>
<name>A0A9D4GQ67_DREPO</name>
<gene>
    <name evidence="2" type="ORF">DPMN_121491</name>
</gene>
<evidence type="ECO:0000313" key="3">
    <source>
        <dbReference type="Proteomes" id="UP000828390"/>
    </source>
</evidence>
<feature type="compositionally biased region" description="Low complexity" evidence="1">
    <location>
        <begin position="887"/>
        <end position="901"/>
    </location>
</feature>